<keyword evidence="2" id="KW-1185">Reference proteome</keyword>
<dbReference type="Proteomes" id="UP000053279">
    <property type="component" value="Unassembled WGS sequence"/>
</dbReference>
<accession>R1G2N7</accession>
<dbReference type="EMBL" id="APJZ01000004">
    <property type="protein sequence ID" value="EOD42341.1"/>
    <property type="molecule type" value="Genomic_DNA"/>
</dbReference>
<gene>
    <name evidence="1" type="ORF">Nst1_499</name>
</gene>
<evidence type="ECO:0000313" key="2">
    <source>
        <dbReference type="Proteomes" id="UP000053279"/>
    </source>
</evidence>
<comment type="caution">
    <text evidence="1">The sequence shown here is derived from an EMBL/GenBank/DDBJ whole genome shotgun (WGS) entry which is preliminary data.</text>
</comment>
<reference evidence="1 2" key="1">
    <citation type="submission" date="2013-02" db="EMBL/GenBank/DDBJ databases">
        <title>Insights into archaeal evolution and symbiosis from the genomes of a Nanoarchaeon and its crenarchaeal host from Yellowstone National Park.</title>
        <authorList>
            <person name="Podar M."/>
            <person name="Makarova K.S."/>
            <person name="Graham D.E."/>
            <person name="Wolf Y.I."/>
            <person name="Koonin E.V."/>
            <person name="Reysenbach A.-L."/>
        </authorList>
    </citation>
    <scope>NUCLEOTIDE SEQUENCE [LARGE SCALE GENOMIC DNA]</scope>
</reference>
<evidence type="ECO:0000313" key="1">
    <source>
        <dbReference type="EMBL" id="EOD42341.1"/>
    </source>
</evidence>
<dbReference type="AlphaFoldDB" id="R1G2N7"/>
<protein>
    <submittedName>
        <fullName evidence="1">Uncharacterized protein</fullName>
    </submittedName>
</protein>
<name>R1G2N7_NANST</name>
<organism evidence="1 2">
    <name type="scientific">Nanobsidianus stetteri</name>
    <dbReference type="NCBI Taxonomy" id="1294122"/>
    <lineage>
        <taxon>Archaea</taxon>
        <taxon>Nanobdellota</taxon>
        <taxon>Candidatus Nanoarchaeia</taxon>
        <taxon>Nanoarchaeales</taxon>
        <taxon>Nanopusillaceae</taxon>
        <taxon>Candidatus Nanobsidianus</taxon>
    </lineage>
</organism>
<proteinExistence type="predicted"/>
<sequence length="215" mass="26498">MFNNSEKCIYFMNPKNDLEKKHFYTYCINEKDYIKKGEKVELFIFYEYIEKTLNEFPKIDDEIFEIIRLFLINIYLLIAKPEENEKYLKYAVYIEEKAEQLEKIGREKIKSFIDFSDIDNEEIKKLNNLRINIRILEDLFWLVVKNKEIPDNGLYLVIPHFLNVSSKYIFYYIVVKYCDKLKPIKRLDIIEVKYNEEKYREYLNKYKNKRLDEYI</sequence>